<dbReference type="OrthoDB" id="3217643at2759"/>
<organism evidence="1 2">
    <name type="scientific">Pisolithus tinctorius Marx 270</name>
    <dbReference type="NCBI Taxonomy" id="870435"/>
    <lineage>
        <taxon>Eukaryota</taxon>
        <taxon>Fungi</taxon>
        <taxon>Dikarya</taxon>
        <taxon>Basidiomycota</taxon>
        <taxon>Agaricomycotina</taxon>
        <taxon>Agaricomycetes</taxon>
        <taxon>Agaricomycetidae</taxon>
        <taxon>Boletales</taxon>
        <taxon>Sclerodermatineae</taxon>
        <taxon>Pisolithaceae</taxon>
        <taxon>Pisolithus</taxon>
    </lineage>
</organism>
<sequence length="78" mass="8784">MCYPVELTNVPCPMCKVFKPTGARCPHIKDICSNRALHPRHDVVHLRNAEVKSFNGCGYCKVPSSPILYLPFLLTLRS</sequence>
<name>A0A0C3PUD7_PISTI</name>
<protein>
    <submittedName>
        <fullName evidence="1">Uncharacterized protein</fullName>
    </submittedName>
</protein>
<dbReference type="STRING" id="870435.A0A0C3PUD7"/>
<gene>
    <name evidence="1" type="ORF">M404DRAFT_993817</name>
</gene>
<proteinExistence type="predicted"/>
<dbReference type="EMBL" id="KN831947">
    <property type="protein sequence ID" value="KIO12846.1"/>
    <property type="molecule type" value="Genomic_DNA"/>
</dbReference>
<reference evidence="1 2" key="1">
    <citation type="submission" date="2014-04" db="EMBL/GenBank/DDBJ databases">
        <authorList>
            <consortium name="DOE Joint Genome Institute"/>
            <person name="Kuo A."/>
            <person name="Kohler A."/>
            <person name="Costa M.D."/>
            <person name="Nagy L.G."/>
            <person name="Floudas D."/>
            <person name="Copeland A."/>
            <person name="Barry K.W."/>
            <person name="Cichocki N."/>
            <person name="Veneault-Fourrey C."/>
            <person name="LaButti K."/>
            <person name="Lindquist E.A."/>
            <person name="Lipzen A."/>
            <person name="Lundell T."/>
            <person name="Morin E."/>
            <person name="Murat C."/>
            <person name="Sun H."/>
            <person name="Tunlid A."/>
            <person name="Henrissat B."/>
            <person name="Grigoriev I.V."/>
            <person name="Hibbett D.S."/>
            <person name="Martin F."/>
            <person name="Nordberg H.P."/>
            <person name="Cantor M.N."/>
            <person name="Hua S.X."/>
        </authorList>
    </citation>
    <scope>NUCLEOTIDE SEQUENCE [LARGE SCALE GENOMIC DNA]</scope>
    <source>
        <strain evidence="1 2">Marx 270</strain>
    </source>
</reference>
<dbReference type="HOGENOM" id="CLU_2622997_0_0_1"/>
<accession>A0A0C3PUD7</accession>
<dbReference type="InParanoid" id="A0A0C3PUD7"/>
<keyword evidence="2" id="KW-1185">Reference proteome</keyword>
<dbReference type="Proteomes" id="UP000054217">
    <property type="component" value="Unassembled WGS sequence"/>
</dbReference>
<reference evidence="2" key="2">
    <citation type="submission" date="2015-01" db="EMBL/GenBank/DDBJ databases">
        <title>Evolutionary Origins and Diversification of the Mycorrhizal Mutualists.</title>
        <authorList>
            <consortium name="DOE Joint Genome Institute"/>
            <consortium name="Mycorrhizal Genomics Consortium"/>
            <person name="Kohler A."/>
            <person name="Kuo A."/>
            <person name="Nagy L.G."/>
            <person name="Floudas D."/>
            <person name="Copeland A."/>
            <person name="Barry K.W."/>
            <person name="Cichocki N."/>
            <person name="Veneault-Fourrey C."/>
            <person name="LaButti K."/>
            <person name="Lindquist E.A."/>
            <person name="Lipzen A."/>
            <person name="Lundell T."/>
            <person name="Morin E."/>
            <person name="Murat C."/>
            <person name="Riley R."/>
            <person name="Ohm R."/>
            <person name="Sun H."/>
            <person name="Tunlid A."/>
            <person name="Henrissat B."/>
            <person name="Grigoriev I.V."/>
            <person name="Hibbett D.S."/>
            <person name="Martin F."/>
        </authorList>
    </citation>
    <scope>NUCLEOTIDE SEQUENCE [LARGE SCALE GENOMIC DNA]</scope>
    <source>
        <strain evidence="2">Marx 270</strain>
    </source>
</reference>
<evidence type="ECO:0000313" key="2">
    <source>
        <dbReference type="Proteomes" id="UP000054217"/>
    </source>
</evidence>
<dbReference type="AlphaFoldDB" id="A0A0C3PUD7"/>
<evidence type="ECO:0000313" key="1">
    <source>
        <dbReference type="EMBL" id="KIO12846.1"/>
    </source>
</evidence>